<accession>A0A9N9KI40</accession>
<dbReference type="EMBL" id="CAJVQA010065393">
    <property type="protein sequence ID" value="CAG8831089.1"/>
    <property type="molecule type" value="Genomic_DNA"/>
</dbReference>
<dbReference type="Proteomes" id="UP000789759">
    <property type="component" value="Unassembled WGS sequence"/>
</dbReference>
<reference evidence="1" key="1">
    <citation type="submission" date="2021-06" db="EMBL/GenBank/DDBJ databases">
        <authorList>
            <person name="Kallberg Y."/>
            <person name="Tangrot J."/>
            <person name="Rosling A."/>
        </authorList>
    </citation>
    <scope>NUCLEOTIDE SEQUENCE</scope>
    <source>
        <strain evidence="1">FL966</strain>
    </source>
</reference>
<comment type="caution">
    <text evidence="1">The sequence shown here is derived from an EMBL/GenBank/DDBJ whole genome shotgun (WGS) entry which is preliminary data.</text>
</comment>
<evidence type="ECO:0000313" key="1">
    <source>
        <dbReference type="EMBL" id="CAG8831089.1"/>
    </source>
</evidence>
<gene>
    <name evidence="1" type="ORF">CPELLU_LOCUS20689</name>
</gene>
<dbReference type="Gene3D" id="3.40.50.300">
    <property type="entry name" value="P-loop containing nucleotide triphosphate hydrolases"/>
    <property type="match status" value="1"/>
</dbReference>
<proteinExistence type="predicted"/>
<protein>
    <submittedName>
        <fullName evidence="1">22135_t:CDS:1</fullName>
    </submittedName>
</protein>
<keyword evidence="2" id="KW-1185">Reference proteome</keyword>
<dbReference type="AlphaFoldDB" id="A0A9N9KI40"/>
<name>A0A9N9KI40_9GLOM</name>
<sequence length="142" mass="16545">KIDHQKQIVKLLKEENTANDVEAQTLRLTKVRLSLSGKTDEYSMPEDQWEQTQIVKSQLKVGAQDRIKEEDDYRYVFDDQAIDFLDWDWKSNDKEDEIMAKIDEAERKVIPKVGKMSVAARVAEEMGVKLGYEVGYAIRFED</sequence>
<evidence type="ECO:0000313" key="2">
    <source>
        <dbReference type="Proteomes" id="UP000789759"/>
    </source>
</evidence>
<dbReference type="OrthoDB" id="10253254at2759"/>
<organism evidence="1 2">
    <name type="scientific">Cetraspora pellucida</name>
    <dbReference type="NCBI Taxonomy" id="1433469"/>
    <lineage>
        <taxon>Eukaryota</taxon>
        <taxon>Fungi</taxon>
        <taxon>Fungi incertae sedis</taxon>
        <taxon>Mucoromycota</taxon>
        <taxon>Glomeromycotina</taxon>
        <taxon>Glomeromycetes</taxon>
        <taxon>Diversisporales</taxon>
        <taxon>Gigasporaceae</taxon>
        <taxon>Cetraspora</taxon>
    </lineage>
</organism>
<feature type="non-terminal residue" evidence="1">
    <location>
        <position position="1"/>
    </location>
</feature>
<dbReference type="InterPro" id="IPR027417">
    <property type="entry name" value="P-loop_NTPase"/>
</dbReference>
<feature type="non-terminal residue" evidence="1">
    <location>
        <position position="142"/>
    </location>
</feature>